<reference evidence="7" key="1">
    <citation type="submission" date="2016-03" db="EMBL/GenBank/DDBJ databases">
        <title>Complete genome sequence of Solimmundus cernigliae, representing a novel lineage of polycyclic aromatic hydrocarbon degraders within the Gammaproteobacteria.</title>
        <authorList>
            <person name="Singleton D.R."/>
            <person name="Dickey A.N."/>
            <person name="Scholl E.H."/>
            <person name="Wright F.A."/>
            <person name="Aitken M.D."/>
        </authorList>
    </citation>
    <scope>NUCLEOTIDE SEQUENCE [LARGE SCALE GENOMIC DNA]</scope>
    <source>
        <strain evidence="7">TR3.2</strain>
    </source>
</reference>
<accession>A0A1B1YX90</accession>
<dbReference type="InterPro" id="IPR012292">
    <property type="entry name" value="Globin/Proto"/>
</dbReference>
<evidence type="ECO:0000256" key="4">
    <source>
        <dbReference type="ARBA" id="ARBA00023004"/>
    </source>
</evidence>
<dbReference type="SUPFAM" id="SSF46458">
    <property type="entry name" value="Globin-like"/>
    <property type="match status" value="1"/>
</dbReference>
<protein>
    <submittedName>
        <fullName evidence="6">Globin</fullName>
    </submittedName>
</protein>
<dbReference type="STRING" id="1810504.PG2T_00330"/>
<name>A0A1B1YX90_9GAMM</name>
<keyword evidence="2" id="KW-0349">Heme</keyword>
<dbReference type="CDD" id="cd14773">
    <property type="entry name" value="TrHb2_PhHbO-like_O"/>
    <property type="match status" value="1"/>
</dbReference>
<dbReference type="Gene3D" id="1.10.490.10">
    <property type="entry name" value="Globins"/>
    <property type="match status" value="1"/>
</dbReference>
<evidence type="ECO:0000313" key="6">
    <source>
        <dbReference type="EMBL" id="ANX05412.1"/>
    </source>
</evidence>
<keyword evidence="7" id="KW-1185">Reference proteome</keyword>
<evidence type="ECO:0000313" key="7">
    <source>
        <dbReference type="Proteomes" id="UP000092952"/>
    </source>
</evidence>
<gene>
    <name evidence="6" type="ORF">PG2T_00330</name>
</gene>
<dbReference type="Proteomes" id="UP000092952">
    <property type="component" value="Chromosome"/>
</dbReference>
<dbReference type="PANTHER" id="PTHR47366:SF1">
    <property type="entry name" value="TWO-ON-TWO HEMOGLOBIN-3"/>
    <property type="match status" value="1"/>
</dbReference>
<keyword evidence="1" id="KW-0813">Transport</keyword>
<sequence>MKDVDMTVSMFERIGGAATVDRLVDAFYARMETLPEAKTIRALHAPDLGPVKEVLKRYLGEWLGGPKLYSAERGHPRLRQRHLGFPIGNAERDAWLLCMRGALDETVVDAAARQEIYGLLAKLADWMRNQEDNPHDARAAPR</sequence>
<dbReference type="PANTHER" id="PTHR47366">
    <property type="entry name" value="TWO-ON-TWO HEMOGLOBIN-3"/>
    <property type="match status" value="1"/>
</dbReference>
<dbReference type="GO" id="GO:0046872">
    <property type="term" value="F:metal ion binding"/>
    <property type="evidence" value="ECO:0007669"/>
    <property type="project" value="UniProtKB-KW"/>
</dbReference>
<dbReference type="InterPro" id="IPR001486">
    <property type="entry name" value="Hemoglobin_trunc"/>
</dbReference>
<keyword evidence="4" id="KW-0408">Iron</keyword>
<dbReference type="InterPro" id="IPR044203">
    <property type="entry name" value="GlbO/GLB3-like"/>
</dbReference>
<proteinExistence type="inferred from homology"/>
<dbReference type="InParanoid" id="A0A1B1YX90"/>
<dbReference type="GO" id="GO:0019825">
    <property type="term" value="F:oxygen binding"/>
    <property type="evidence" value="ECO:0007669"/>
    <property type="project" value="InterPro"/>
</dbReference>
<dbReference type="Pfam" id="PF01152">
    <property type="entry name" value="Bac_globin"/>
    <property type="match status" value="1"/>
</dbReference>
<dbReference type="EMBL" id="CP014671">
    <property type="protein sequence ID" value="ANX05412.1"/>
    <property type="molecule type" value="Genomic_DNA"/>
</dbReference>
<dbReference type="InterPro" id="IPR009050">
    <property type="entry name" value="Globin-like_sf"/>
</dbReference>
<dbReference type="GO" id="GO:0005344">
    <property type="term" value="F:oxygen carrier activity"/>
    <property type="evidence" value="ECO:0007669"/>
    <property type="project" value="InterPro"/>
</dbReference>
<evidence type="ECO:0000256" key="3">
    <source>
        <dbReference type="ARBA" id="ARBA00022723"/>
    </source>
</evidence>
<dbReference type="AlphaFoldDB" id="A0A1B1YX90"/>
<organism evidence="6 7">
    <name type="scientific">Immundisolibacter cernigliae</name>
    <dbReference type="NCBI Taxonomy" id="1810504"/>
    <lineage>
        <taxon>Bacteria</taxon>
        <taxon>Pseudomonadati</taxon>
        <taxon>Pseudomonadota</taxon>
        <taxon>Gammaproteobacteria</taxon>
        <taxon>Immundisolibacterales</taxon>
        <taxon>Immundisolibacteraceae</taxon>
        <taxon>Immundisolibacter</taxon>
    </lineage>
</organism>
<evidence type="ECO:0000256" key="5">
    <source>
        <dbReference type="ARBA" id="ARBA00034496"/>
    </source>
</evidence>
<evidence type="ECO:0000256" key="1">
    <source>
        <dbReference type="ARBA" id="ARBA00022448"/>
    </source>
</evidence>
<comment type="similarity">
    <text evidence="5">Belongs to the truncated hemoglobin family. Group II subfamily.</text>
</comment>
<dbReference type="KEGG" id="gbi:PG2T_00330"/>
<keyword evidence="3" id="KW-0479">Metal-binding</keyword>
<evidence type="ECO:0000256" key="2">
    <source>
        <dbReference type="ARBA" id="ARBA00022617"/>
    </source>
</evidence>
<dbReference type="GO" id="GO:0020037">
    <property type="term" value="F:heme binding"/>
    <property type="evidence" value="ECO:0007669"/>
    <property type="project" value="InterPro"/>
</dbReference>